<comment type="caution">
    <text evidence="1">The sequence shown here is derived from an EMBL/GenBank/DDBJ whole genome shotgun (WGS) entry which is preliminary data.</text>
</comment>
<organism evidence="1 2">
    <name type="scientific">Pangasius djambal</name>
    <dbReference type="NCBI Taxonomy" id="1691987"/>
    <lineage>
        <taxon>Eukaryota</taxon>
        <taxon>Metazoa</taxon>
        <taxon>Chordata</taxon>
        <taxon>Craniata</taxon>
        <taxon>Vertebrata</taxon>
        <taxon>Euteleostomi</taxon>
        <taxon>Actinopterygii</taxon>
        <taxon>Neopterygii</taxon>
        <taxon>Teleostei</taxon>
        <taxon>Ostariophysi</taxon>
        <taxon>Siluriformes</taxon>
        <taxon>Pangasiidae</taxon>
        <taxon>Pangasius</taxon>
    </lineage>
</organism>
<evidence type="ECO:0000313" key="1">
    <source>
        <dbReference type="EMBL" id="MCJ8740552.1"/>
    </source>
</evidence>
<dbReference type="Proteomes" id="UP000830395">
    <property type="component" value="Chromosome 15"/>
</dbReference>
<protein>
    <submittedName>
        <fullName evidence="1">Uncharacterized protein</fullName>
    </submittedName>
</protein>
<gene>
    <name evidence="1" type="ORF">PDJAM_G00060360</name>
</gene>
<sequence length="552" mass="62861">MTLPSEHSTSTTTTLRAVSVASDPGTATLFSPSQLGIGGGAATMRTVSVAPAQFSSVQYVNGAMDGTAHQGNVRYLMQMPMQMPVKMPVQMPVQMSMQMPMQMPVQRSSESYVMVNQSPQMLTPVYLQNLQSMQQVSLGSLDETDSIQQSSINGQASSVFSHSSSPIKSPEPPEVVESSSSSVQDIVSIDVKNHLTSEVKTDFEFEPVAKLDTRFFGELLAEVYRKNCDIHTCISEHVAKIRGRKHLQDFDYKAEKEDIEHLIPKGVSELTKQQIRYILQTRMTADKTMRMLLSTFGSLREELAHLQDDLRRLESEKEQLERDLSFKADQAQQYDRLMETVRENNRQLQISLKESTSAQRNLEMQVMNSRSTDSSKDFRIKDLEGSKRALEQENELLRKKLEGQCSSSTLHTKTQELSRHYEQMLKELRQEKDRELSSMRSQLVKIQTEYTTERSSDKSLQLRITELLSTLEQRESTIRRQEEEIRRLQQEKNNSSGSVTQTVITKKYQNQYPILGLLSDDYQYTSSPVRESKTIVIKKTGEMTKKEFSTTP</sequence>
<keyword evidence="2" id="KW-1185">Reference proteome</keyword>
<evidence type="ECO:0000313" key="2">
    <source>
        <dbReference type="Proteomes" id="UP000830395"/>
    </source>
</evidence>
<dbReference type="EMBL" id="CM040989">
    <property type="protein sequence ID" value="MCJ8740552.1"/>
    <property type="molecule type" value="Genomic_DNA"/>
</dbReference>
<proteinExistence type="predicted"/>
<accession>A0ACC5YY81</accession>
<name>A0ACC5YY81_9TELE</name>
<reference evidence="1" key="1">
    <citation type="submission" date="2020-02" db="EMBL/GenBank/DDBJ databases">
        <title>Genome sequencing of the panga catfish, Pangasius djambal.</title>
        <authorList>
            <person name="Wen M."/>
            <person name="Zahm M."/>
            <person name="Roques C."/>
            <person name="Cabau C."/>
            <person name="Klopp C."/>
            <person name="Donnadieu C."/>
            <person name="Jouanno E."/>
            <person name="Avarre J.-C."/>
            <person name="Campet M."/>
            <person name="Ha T."/>
            <person name="Dugue R."/>
            <person name="Lampietro C."/>
            <person name="Louis A."/>
            <person name="Herpin A."/>
            <person name="Echchiki A."/>
            <person name="Berthelot C."/>
            <person name="Parey E."/>
            <person name="Roest-Crollius H."/>
            <person name="Braasch I."/>
            <person name="Postlethwait J.H."/>
            <person name="Bobe J."/>
            <person name="Montfort J."/>
            <person name="Bouchez O."/>
            <person name="Begum T."/>
            <person name="Schartl M."/>
            <person name="Gustiano R."/>
            <person name="Guiguen Y."/>
        </authorList>
    </citation>
    <scope>NUCLEOTIDE SEQUENCE</scope>
    <source>
        <strain evidence="1">Pdj_M5554</strain>
    </source>
</reference>